<feature type="region of interest" description="Disordered" evidence="6">
    <location>
        <begin position="304"/>
        <end position="334"/>
    </location>
</feature>
<protein>
    <submittedName>
        <fullName evidence="8">Uncharacterized protein C3B8.09</fullName>
    </submittedName>
</protein>
<feature type="region of interest" description="Disordered" evidence="6">
    <location>
        <begin position="380"/>
        <end position="401"/>
    </location>
</feature>
<dbReference type="Proteomes" id="UP000186583">
    <property type="component" value="Unassembled WGS sequence"/>
</dbReference>
<evidence type="ECO:0000259" key="7">
    <source>
        <dbReference type="Pfam" id="PF09368"/>
    </source>
</evidence>
<feature type="compositionally biased region" description="Basic and acidic residues" evidence="6">
    <location>
        <begin position="434"/>
        <end position="469"/>
    </location>
</feature>
<evidence type="ECO:0000256" key="5">
    <source>
        <dbReference type="SAM" id="Coils"/>
    </source>
</evidence>
<gene>
    <name evidence="8" type="ORF">CCHL11_00550</name>
</gene>
<comment type="caution">
    <text evidence="8">The sequence shown here is derived from an EMBL/GenBank/DDBJ whole genome shotgun (WGS) entry which is preliminary data.</text>
</comment>
<dbReference type="PANTHER" id="PTHR13237">
    <property type="entry name" value="SOMETHING ABOUT SILENCING PROTEIN 10-RELATED"/>
    <property type="match status" value="1"/>
</dbReference>
<evidence type="ECO:0000313" key="9">
    <source>
        <dbReference type="Proteomes" id="UP000186583"/>
    </source>
</evidence>
<comment type="similarity">
    <text evidence="2">Belongs to the SAS10 family.</text>
</comment>
<reference evidence="8 9" key="1">
    <citation type="submission" date="2016-11" db="EMBL/GenBank/DDBJ databases">
        <title>Draft Genome Assembly of Colletotrichum chlorophyti a pathogen of herbaceous plants.</title>
        <authorList>
            <person name="Gan P."/>
            <person name="Narusaka M."/>
            <person name="Tsushima A."/>
            <person name="Narusaka Y."/>
            <person name="Takano Y."/>
            <person name="Shirasu K."/>
        </authorList>
    </citation>
    <scope>NUCLEOTIDE SEQUENCE [LARGE SCALE GENOMIC DNA]</scope>
    <source>
        <strain evidence="8 9">NTL11</strain>
    </source>
</reference>
<feature type="region of interest" description="Disordered" evidence="6">
    <location>
        <begin position="1"/>
        <end position="131"/>
    </location>
</feature>
<dbReference type="GO" id="GO:0032040">
    <property type="term" value="C:small-subunit processome"/>
    <property type="evidence" value="ECO:0007669"/>
    <property type="project" value="TreeGrafter"/>
</dbReference>
<keyword evidence="5" id="KW-0175">Coiled coil</keyword>
<evidence type="ECO:0000256" key="3">
    <source>
        <dbReference type="ARBA" id="ARBA00022553"/>
    </source>
</evidence>
<dbReference type="GO" id="GO:0000462">
    <property type="term" value="P:maturation of SSU-rRNA from tricistronic rRNA transcript (SSU-rRNA, 5.8S rRNA, LSU-rRNA)"/>
    <property type="evidence" value="ECO:0007669"/>
    <property type="project" value="TreeGrafter"/>
</dbReference>
<feature type="compositionally biased region" description="Acidic residues" evidence="6">
    <location>
        <begin position="315"/>
        <end position="334"/>
    </location>
</feature>
<dbReference type="InterPro" id="IPR018972">
    <property type="entry name" value="Sas10_C_dom"/>
</dbReference>
<proteinExistence type="inferred from homology"/>
<keyword evidence="3" id="KW-0597">Phosphoprotein</keyword>
<keyword evidence="4" id="KW-0539">Nucleus</keyword>
<feature type="compositionally biased region" description="Basic and acidic residues" evidence="6">
    <location>
        <begin position="61"/>
        <end position="71"/>
    </location>
</feature>
<dbReference type="Pfam" id="PF09368">
    <property type="entry name" value="Sas10"/>
    <property type="match status" value="1"/>
</dbReference>
<dbReference type="EMBL" id="MPGH01000088">
    <property type="protein sequence ID" value="OLN87933.1"/>
    <property type="molecule type" value="Genomic_DNA"/>
</dbReference>
<dbReference type="InterPro" id="IPR007146">
    <property type="entry name" value="Sas10/Utp3/C1D"/>
</dbReference>
<organism evidence="8 9">
    <name type="scientific">Colletotrichum chlorophyti</name>
    <dbReference type="NCBI Taxonomy" id="708187"/>
    <lineage>
        <taxon>Eukaryota</taxon>
        <taxon>Fungi</taxon>
        <taxon>Dikarya</taxon>
        <taxon>Ascomycota</taxon>
        <taxon>Pezizomycotina</taxon>
        <taxon>Sordariomycetes</taxon>
        <taxon>Hypocreomycetidae</taxon>
        <taxon>Glomerellales</taxon>
        <taxon>Glomerellaceae</taxon>
        <taxon>Colletotrichum</taxon>
    </lineage>
</organism>
<sequence>MAKKRKASAPARSGPKELDPADARLGPISTYEDVANSEDEYFLNRDKIMFDEGPQSKRRKRAEEEDKFLDHSDEEILDLDDGDDDSEEEEDDTRQAPSKSKKNKGGADSDQEGEEEDEEDPNWWGSSKKEYYNADQIETEADAREEEAEAKRLQQKKLAKMSEEDFLFDEGEWLASKPEEAQDQDVVTEVLKDVEITDDMSPEERTKLLQTRYPEFDHLVNEFQELQPKLVLLQKEAHGKPSQSLEAVKYWILGCYVAALASYFAILTSPSRDDSSTQKTLDPAELRDHEVMETLLECREAWQQVKSATPVQPDESMDVSSAEEDPSAMDDEDEAAFAAAREEIRRQKKLDKAAKAKKKKAQAVEDSLADLDDLLKLSKKSTKKKAAAKASQDDDDNSDFGEEEVLDARTAADKAARKKSLRFYTSQIVQKANKRADAGRDAGGDADLPYRERLRDRQARLNAEAERRGQKGSKYGAELGDDDDSNDEDAKTAAALREDGDDEYYDMVAAKSKKKKEDKKALYDALAAASKADRVVEQEVIGEDGKRKITYAIEKNKGLTPKRKKEVRNPRVKKRMKYEEKQKKLRSMKAVWKGGEPKGGYGGEMSGITTGIVRARKL</sequence>
<accession>A0A1Q8RU64</accession>
<evidence type="ECO:0000256" key="4">
    <source>
        <dbReference type="ARBA" id="ARBA00023242"/>
    </source>
</evidence>
<feature type="compositionally biased region" description="Acidic residues" evidence="6">
    <location>
        <begin position="72"/>
        <end position="92"/>
    </location>
</feature>
<evidence type="ECO:0000256" key="2">
    <source>
        <dbReference type="ARBA" id="ARBA00010979"/>
    </source>
</evidence>
<name>A0A1Q8RU64_9PEZI</name>
<dbReference type="OrthoDB" id="1924577at2759"/>
<dbReference type="STRING" id="708187.A0A1Q8RU64"/>
<feature type="region of interest" description="Disordered" evidence="6">
    <location>
        <begin position="429"/>
        <end position="497"/>
    </location>
</feature>
<dbReference type="Pfam" id="PF04000">
    <property type="entry name" value="Sas10_Utp3"/>
    <property type="match status" value="1"/>
</dbReference>
<evidence type="ECO:0000256" key="6">
    <source>
        <dbReference type="SAM" id="MobiDB-lite"/>
    </source>
</evidence>
<evidence type="ECO:0000313" key="8">
    <source>
        <dbReference type="EMBL" id="OLN87933.1"/>
    </source>
</evidence>
<comment type="subcellular location">
    <subcellularLocation>
        <location evidence="1">Nucleus</location>
    </subcellularLocation>
</comment>
<dbReference type="AlphaFoldDB" id="A0A1Q8RU64"/>
<dbReference type="PANTHER" id="PTHR13237:SF8">
    <property type="entry name" value="SOMETHING ABOUT SILENCING PROTEIN 10"/>
    <property type="match status" value="1"/>
</dbReference>
<feature type="compositionally biased region" description="Acidic residues" evidence="6">
    <location>
        <begin position="109"/>
        <end position="121"/>
    </location>
</feature>
<keyword evidence="9" id="KW-1185">Reference proteome</keyword>
<feature type="coiled-coil region" evidence="5">
    <location>
        <begin position="134"/>
        <end position="164"/>
    </location>
</feature>
<evidence type="ECO:0000256" key="1">
    <source>
        <dbReference type="ARBA" id="ARBA00004123"/>
    </source>
</evidence>
<feature type="domain" description="Sas10 C-terminal" evidence="7">
    <location>
        <begin position="543"/>
        <end position="618"/>
    </location>
</feature>